<dbReference type="Proteomes" id="UP000027586">
    <property type="component" value="Unassembled WGS sequence"/>
</dbReference>
<comment type="caution">
    <text evidence="2">The sequence shown here is derived from an EMBL/GenBank/DDBJ whole genome shotgun (WGS) entry which is preliminary data.</text>
</comment>
<dbReference type="EMBL" id="CBTN010000025">
    <property type="protein sequence ID" value="CDH54808.1"/>
    <property type="molecule type" value="Genomic_DNA"/>
</dbReference>
<organism evidence="2 3">
    <name type="scientific">Lichtheimia corymbifera JMRC:FSU:9682</name>
    <dbReference type="NCBI Taxonomy" id="1263082"/>
    <lineage>
        <taxon>Eukaryota</taxon>
        <taxon>Fungi</taxon>
        <taxon>Fungi incertae sedis</taxon>
        <taxon>Mucoromycota</taxon>
        <taxon>Mucoromycotina</taxon>
        <taxon>Mucoromycetes</taxon>
        <taxon>Mucorales</taxon>
        <taxon>Lichtheimiaceae</taxon>
        <taxon>Lichtheimia</taxon>
    </lineage>
</organism>
<evidence type="ECO:0000313" key="2">
    <source>
        <dbReference type="EMBL" id="CDH54808.1"/>
    </source>
</evidence>
<dbReference type="Gene3D" id="3.80.10.10">
    <property type="entry name" value="Ribonuclease Inhibitor"/>
    <property type="match status" value="1"/>
</dbReference>
<sequence length="325" mass="36470">MTATESLKKTGHQFVELLNERARLLANSAQFDAALRDAAAIRALLPGSGLGYLRMGGVYCQQGRYAAAISIYDQGLEAVPESDQYHYQLLQQRLKAIASNDKRVDFISLLPFDIVITNILPRIEPKLYSYSLYGPLYVSRTWRDRFLQQPNGLDYYFGHKDATFHTGHDQLVRFAPNVQSLDVSMEDIELDDLFSRAHFSNLRVLDIMCNHSTCLRPVMSGLQMIAASLTHLYILDGYCLELRDILESCPNLVSLSMDEVNADAPLPPAAHYPKLTHLAIHNVSDPPLDVDTVEDILSRLPSSLSFEITPMPDSSLLPILHEHCP</sequence>
<feature type="repeat" description="TPR" evidence="1">
    <location>
        <begin position="49"/>
        <end position="82"/>
    </location>
</feature>
<proteinExistence type="predicted"/>
<dbReference type="VEuPathDB" id="FungiDB:LCOR_06025.1"/>
<name>A0A068RXC2_9FUNG</name>
<gene>
    <name evidence="2" type="ORF">LCOR_06025.1</name>
</gene>
<evidence type="ECO:0000313" key="3">
    <source>
        <dbReference type="Proteomes" id="UP000027586"/>
    </source>
</evidence>
<dbReference type="InterPro" id="IPR032675">
    <property type="entry name" value="LRR_dom_sf"/>
</dbReference>
<dbReference type="SUPFAM" id="SSF52047">
    <property type="entry name" value="RNI-like"/>
    <property type="match status" value="1"/>
</dbReference>
<reference evidence="2" key="1">
    <citation type="submission" date="2013-08" db="EMBL/GenBank/DDBJ databases">
        <title>Gene expansion shapes genome architecture in the human pathogen Lichtheimia corymbifera: an evolutionary genomics analysis in the ancient terrestrial Mucorales (Mucoromycotina).</title>
        <authorList>
            <person name="Schwartze V.U."/>
            <person name="Winter S."/>
            <person name="Shelest E."/>
            <person name="Marcet-Houben M."/>
            <person name="Horn F."/>
            <person name="Wehner S."/>
            <person name="Hoffmann K."/>
            <person name="Riege K."/>
            <person name="Sammeth M."/>
            <person name="Nowrousian M."/>
            <person name="Valiante V."/>
            <person name="Linde J."/>
            <person name="Jacobsen I.D."/>
            <person name="Marz M."/>
            <person name="Brakhage A.A."/>
            <person name="Gabaldon T."/>
            <person name="Bocker S."/>
            <person name="Voigt K."/>
        </authorList>
    </citation>
    <scope>NUCLEOTIDE SEQUENCE [LARGE SCALE GENOMIC DNA]</scope>
    <source>
        <strain evidence="2">FSU 9682</strain>
    </source>
</reference>
<dbReference type="InterPro" id="IPR011990">
    <property type="entry name" value="TPR-like_helical_dom_sf"/>
</dbReference>
<dbReference type="InterPro" id="IPR019734">
    <property type="entry name" value="TPR_rpt"/>
</dbReference>
<dbReference type="SMART" id="SM00028">
    <property type="entry name" value="TPR"/>
    <property type="match status" value="2"/>
</dbReference>
<dbReference type="AlphaFoldDB" id="A0A068RXC2"/>
<dbReference type="OrthoDB" id="10407107at2759"/>
<protein>
    <submittedName>
        <fullName evidence="2">Uncharacterized protein</fullName>
    </submittedName>
</protein>
<dbReference type="Gene3D" id="1.25.40.10">
    <property type="entry name" value="Tetratricopeptide repeat domain"/>
    <property type="match status" value="1"/>
</dbReference>
<keyword evidence="3" id="KW-1185">Reference proteome</keyword>
<evidence type="ECO:0000256" key="1">
    <source>
        <dbReference type="PROSITE-ProRule" id="PRU00339"/>
    </source>
</evidence>
<dbReference type="SUPFAM" id="SSF48452">
    <property type="entry name" value="TPR-like"/>
    <property type="match status" value="1"/>
</dbReference>
<dbReference type="PROSITE" id="PS50005">
    <property type="entry name" value="TPR"/>
    <property type="match status" value="1"/>
</dbReference>
<accession>A0A068RXC2</accession>
<keyword evidence="1" id="KW-0802">TPR repeat</keyword>